<evidence type="ECO:0000313" key="1">
    <source>
        <dbReference type="EMBL" id="SBS75252.1"/>
    </source>
</evidence>
<gene>
    <name evidence="1" type="ORF">MHPYR_210037</name>
</gene>
<sequence length="147" mass="16416">MSRNSDAKKARRKKRQATRDVRWIPDDVKDTLDGVDVELAQAVETFDEWLTTRGWTFDAEFSTETLISWFYEPSAAAVADDVHEPVTRIWITASGSDDDFPERVTATLVGTAGKDEGQLYTVEPEVLLAHIDSVETYRPGDAIPVLG</sequence>
<protein>
    <submittedName>
        <fullName evidence="1">Uncharacterized protein</fullName>
    </submittedName>
</protein>
<reference evidence="1" key="1">
    <citation type="submission" date="2016-03" db="EMBL/GenBank/DDBJ databases">
        <authorList>
            <person name="Ploux O."/>
        </authorList>
    </citation>
    <scope>NUCLEOTIDE SEQUENCE</scope>
    <source>
        <strain evidence="1">UC10</strain>
    </source>
</reference>
<dbReference type="EMBL" id="FLQS01000014">
    <property type="protein sequence ID" value="SBS75252.1"/>
    <property type="molecule type" value="Genomic_DNA"/>
</dbReference>
<accession>A0A1Y5P985</accession>
<dbReference type="AlphaFoldDB" id="A0A1Y5P985"/>
<organism evidence="1">
    <name type="scientific">uncultured Mycobacterium sp</name>
    <dbReference type="NCBI Taxonomy" id="171292"/>
    <lineage>
        <taxon>Bacteria</taxon>
        <taxon>Bacillati</taxon>
        <taxon>Actinomycetota</taxon>
        <taxon>Actinomycetes</taxon>
        <taxon>Mycobacteriales</taxon>
        <taxon>Mycobacteriaceae</taxon>
        <taxon>Mycobacterium</taxon>
        <taxon>environmental samples</taxon>
    </lineage>
</organism>
<name>A0A1Y5P985_9MYCO</name>
<proteinExistence type="predicted"/>